<evidence type="ECO:0000256" key="2">
    <source>
        <dbReference type="ARBA" id="ARBA00022741"/>
    </source>
</evidence>
<dbReference type="InterPro" id="IPR008271">
    <property type="entry name" value="Ser/Thr_kinase_AS"/>
</dbReference>
<reference evidence="7 8" key="1">
    <citation type="submission" date="2018-06" db="EMBL/GenBank/DDBJ databases">
        <title>Lujinxingia sediminis gen. nov. sp. nov., a new facultative anaerobic member of the class Deltaproteobacteria, and proposal of Lujinxingaceae fam. nov.</title>
        <authorList>
            <person name="Guo L.-Y."/>
            <person name="Li C.-M."/>
            <person name="Wang S."/>
            <person name="Du Z.-J."/>
        </authorList>
    </citation>
    <scope>NUCLEOTIDE SEQUENCE [LARGE SCALE GENOMIC DNA]</scope>
    <source>
        <strain evidence="7 8">FA350</strain>
    </source>
</reference>
<dbReference type="EMBL" id="CP030032">
    <property type="protein sequence ID" value="AWV89301.1"/>
    <property type="molecule type" value="Genomic_DNA"/>
</dbReference>
<dbReference type="GO" id="GO:0005524">
    <property type="term" value="F:ATP binding"/>
    <property type="evidence" value="ECO:0007669"/>
    <property type="project" value="UniProtKB-UniRule"/>
</dbReference>
<sequence length="574" mass="62765">MSTPVPDSHLRAQLVPGRLFEQKYRILNELGTGSFAIVVKARHEVMGRDVALKCLKPSVVRARPDVSQRFVTEVKIVSRLRHPNTVTIFDFGHTDQNLAYMVLEYLDGQTLCDTIDAQGPFSQTRAIHIARQILKSLDEAHSYGIVHRDLKPSNIMLTEMHGEPDFVKVLDFGVAKLLDESSARQAPDEPRSTQFIGTPIYMSPEQVLGQPVTPASDLYSLGLLLYQMLAGDPPIAHTSVAAVVREHLDDGPLPFPNLGRLRPEMQKIVLKATARAPQERFATVREFLDALAPRDAAPGAQIFKRPTVQAGAPEGLVSSLGEESSVPDVFSGRNYIEVPHHPDEAPQRTARPAAPRPSLRKTQPGRAQRATTPVPSLRTDELDLDLDAIDRQRRQAERQRRQLNRSAQNSRRSHASNAPAGRTMEQERDARGIDMGVIGQRVLLVLTGFAGAYLGFLILSAMMVGQSTSAKWAAGAAMLAVAVLASRFSGTRVVGGDFAQRWLSPVARNLIIFSALIFIAGLFIDPADTAKALESDPTWFLAKLPAVAPFSWLDTLTSKLALVLAAAFRAAAGM</sequence>
<feature type="region of interest" description="Disordered" evidence="5">
    <location>
        <begin position="333"/>
        <end position="427"/>
    </location>
</feature>
<dbReference type="Proteomes" id="UP000249799">
    <property type="component" value="Chromosome"/>
</dbReference>
<dbReference type="InterPro" id="IPR000719">
    <property type="entry name" value="Prot_kinase_dom"/>
</dbReference>
<dbReference type="InterPro" id="IPR017441">
    <property type="entry name" value="Protein_kinase_ATP_BS"/>
</dbReference>
<evidence type="ECO:0000256" key="3">
    <source>
        <dbReference type="ARBA" id="ARBA00022777"/>
    </source>
</evidence>
<dbReference type="PROSITE" id="PS50011">
    <property type="entry name" value="PROTEIN_KINASE_DOM"/>
    <property type="match status" value="1"/>
</dbReference>
<gene>
    <name evidence="7" type="ORF">DN745_08105</name>
</gene>
<keyword evidence="2" id="KW-0547">Nucleotide-binding</keyword>
<dbReference type="CDD" id="cd14014">
    <property type="entry name" value="STKc_PknB_like"/>
    <property type="match status" value="1"/>
</dbReference>
<accession>A0A2Z4FK04</accession>
<dbReference type="SMART" id="SM00220">
    <property type="entry name" value="S_TKc"/>
    <property type="match status" value="1"/>
</dbReference>
<keyword evidence="6" id="KW-1133">Transmembrane helix</keyword>
<dbReference type="PROSITE" id="PS00108">
    <property type="entry name" value="PROTEIN_KINASE_ST"/>
    <property type="match status" value="1"/>
</dbReference>
<protein>
    <submittedName>
        <fullName evidence="7">Uncharacterized protein</fullName>
    </submittedName>
</protein>
<feature type="transmembrane region" description="Helical" evidence="6">
    <location>
        <begin position="442"/>
        <end position="464"/>
    </location>
</feature>
<keyword evidence="4" id="KW-0067">ATP-binding</keyword>
<feature type="transmembrane region" description="Helical" evidence="6">
    <location>
        <begin position="502"/>
        <end position="524"/>
    </location>
</feature>
<evidence type="ECO:0000256" key="6">
    <source>
        <dbReference type="SAM" id="Phobius"/>
    </source>
</evidence>
<dbReference type="PROSITE" id="PS00107">
    <property type="entry name" value="PROTEIN_KINASE_ATP"/>
    <property type="match status" value="1"/>
</dbReference>
<dbReference type="InterPro" id="IPR011009">
    <property type="entry name" value="Kinase-like_dom_sf"/>
</dbReference>
<keyword evidence="6" id="KW-0472">Membrane</keyword>
<dbReference type="RefSeq" id="WP_111333694.1">
    <property type="nucleotide sequence ID" value="NZ_CP030032.1"/>
</dbReference>
<dbReference type="PANTHER" id="PTHR43289">
    <property type="entry name" value="MITOGEN-ACTIVATED PROTEIN KINASE KINASE KINASE 20-RELATED"/>
    <property type="match status" value="1"/>
</dbReference>
<name>A0A2Z4FK04_9DELT</name>
<feature type="transmembrane region" description="Helical" evidence="6">
    <location>
        <begin position="470"/>
        <end position="490"/>
    </location>
</feature>
<evidence type="ECO:0000256" key="5">
    <source>
        <dbReference type="SAM" id="MobiDB-lite"/>
    </source>
</evidence>
<dbReference type="AlphaFoldDB" id="A0A2Z4FK04"/>
<evidence type="ECO:0000313" key="8">
    <source>
        <dbReference type="Proteomes" id="UP000249799"/>
    </source>
</evidence>
<dbReference type="Gene3D" id="1.10.510.10">
    <property type="entry name" value="Transferase(Phosphotransferase) domain 1"/>
    <property type="match status" value="1"/>
</dbReference>
<organism evidence="7 8">
    <name type="scientific">Bradymonas sediminis</name>
    <dbReference type="NCBI Taxonomy" id="1548548"/>
    <lineage>
        <taxon>Bacteria</taxon>
        <taxon>Deltaproteobacteria</taxon>
        <taxon>Bradymonadales</taxon>
        <taxon>Bradymonadaceae</taxon>
        <taxon>Bradymonas</taxon>
    </lineage>
</organism>
<feature type="compositionally biased region" description="Basic and acidic residues" evidence="5">
    <location>
        <begin position="388"/>
        <end position="400"/>
    </location>
</feature>
<dbReference type="OrthoDB" id="9779954at2"/>
<dbReference type="Pfam" id="PF00069">
    <property type="entry name" value="Pkinase"/>
    <property type="match status" value="1"/>
</dbReference>
<keyword evidence="1" id="KW-0808">Transferase</keyword>
<evidence type="ECO:0000256" key="4">
    <source>
        <dbReference type="ARBA" id="ARBA00022840"/>
    </source>
</evidence>
<dbReference type="SUPFAM" id="SSF56112">
    <property type="entry name" value="Protein kinase-like (PK-like)"/>
    <property type="match status" value="1"/>
</dbReference>
<dbReference type="PANTHER" id="PTHR43289:SF30">
    <property type="entry name" value="NON-SPECIFIC SERINE_THREONINE PROTEIN KINASE"/>
    <property type="match status" value="1"/>
</dbReference>
<dbReference type="KEGG" id="bsed:DN745_08105"/>
<proteinExistence type="predicted"/>
<keyword evidence="6" id="KW-0812">Transmembrane</keyword>
<keyword evidence="8" id="KW-1185">Reference proteome</keyword>
<evidence type="ECO:0000313" key="7">
    <source>
        <dbReference type="EMBL" id="AWV89301.1"/>
    </source>
</evidence>
<feature type="compositionally biased region" description="Low complexity" evidence="5">
    <location>
        <begin position="347"/>
        <end position="357"/>
    </location>
</feature>
<evidence type="ECO:0000256" key="1">
    <source>
        <dbReference type="ARBA" id="ARBA00022679"/>
    </source>
</evidence>
<keyword evidence="3" id="KW-0418">Kinase</keyword>
<dbReference type="GO" id="GO:0004674">
    <property type="term" value="F:protein serine/threonine kinase activity"/>
    <property type="evidence" value="ECO:0007669"/>
    <property type="project" value="TreeGrafter"/>
</dbReference>